<feature type="transmembrane region" description="Helical" evidence="1">
    <location>
        <begin position="43"/>
        <end position="65"/>
    </location>
</feature>
<protein>
    <submittedName>
        <fullName evidence="2">Uncharacterized protein</fullName>
    </submittedName>
</protein>
<evidence type="ECO:0000256" key="1">
    <source>
        <dbReference type="SAM" id="Phobius"/>
    </source>
</evidence>
<evidence type="ECO:0000313" key="2">
    <source>
        <dbReference type="EMBL" id="ABD42405.1"/>
    </source>
</evidence>
<sequence length="102" mass="11283">MLKKDLANVGYGSEKAFTCDTLKEDINSFPRLHDEMGAESPRCILIGVVFRELNITGFLILVSSSPVVSGLMVYADLMLSKGIIFLILCTAYEQSGRVLDRH</sequence>
<name>Q2FTD3_METHJ</name>
<dbReference type="AlphaFoldDB" id="Q2FTD3"/>
<dbReference type="InParanoid" id="Q2FTD3"/>
<dbReference type="HOGENOM" id="CLU_2271056_0_0_2"/>
<dbReference type="STRING" id="323259.Mhun_2710"/>
<dbReference type="EMBL" id="CP000254">
    <property type="protein sequence ID" value="ABD42405.1"/>
    <property type="molecule type" value="Genomic_DNA"/>
</dbReference>
<accession>Q2FTD3</accession>
<keyword evidence="1" id="KW-0812">Transmembrane</keyword>
<keyword evidence="3" id="KW-1185">Reference proteome</keyword>
<reference evidence="3" key="1">
    <citation type="journal article" date="2016" name="Stand. Genomic Sci.">
        <title>Complete genome sequence of Methanospirillum hungatei type strain JF1.</title>
        <authorList>
            <person name="Gunsalus R.P."/>
            <person name="Cook L.E."/>
            <person name="Crable B."/>
            <person name="Rohlin L."/>
            <person name="McDonald E."/>
            <person name="Mouttaki H."/>
            <person name="Sieber J.R."/>
            <person name="Poweleit N."/>
            <person name="Zhou H."/>
            <person name="Lapidus A.L."/>
            <person name="Daligault H.E."/>
            <person name="Land M."/>
            <person name="Gilna P."/>
            <person name="Ivanova N."/>
            <person name="Kyrpides N."/>
            <person name="Culley D.E."/>
            <person name="McInerney M.J."/>
        </authorList>
    </citation>
    <scope>NUCLEOTIDE SEQUENCE [LARGE SCALE GENOMIC DNA]</scope>
    <source>
        <strain evidence="3">ATCC 27890 / DSM 864 / NBRC 100397 / JF-1</strain>
    </source>
</reference>
<evidence type="ECO:0000313" key="3">
    <source>
        <dbReference type="Proteomes" id="UP000001941"/>
    </source>
</evidence>
<organism evidence="2 3">
    <name type="scientific">Methanospirillum hungatei JF-1 (strain ATCC 27890 / DSM 864 / NBRC 100397 / JF-1)</name>
    <dbReference type="NCBI Taxonomy" id="323259"/>
    <lineage>
        <taxon>Archaea</taxon>
        <taxon>Methanobacteriati</taxon>
        <taxon>Methanobacteriota</taxon>
        <taxon>Stenosarchaea group</taxon>
        <taxon>Methanomicrobia</taxon>
        <taxon>Methanomicrobiales</taxon>
        <taxon>Methanospirillaceae</taxon>
        <taxon>Methanospirillum</taxon>
    </lineage>
</organism>
<gene>
    <name evidence="2" type="ordered locus">Mhun_2710</name>
</gene>
<keyword evidence="1" id="KW-0472">Membrane</keyword>
<keyword evidence="1" id="KW-1133">Transmembrane helix</keyword>
<dbReference type="Proteomes" id="UP000001941">
    <property type="component" value="Chromosome"/>
</dbReference>
<dbReference type="KEGG" id="mhu:Mhun_2710"/>
<dbReference type="EnsemblBacteria" id="ABD42405">
    <property type="protein sequence ID" value="ABD42405"/>
    <property type="gene ID" value="Mhun_2710"/>
</dbReference>
<proteinExistence type="predicted"/>